<comment type="caution">
    <text evidence="11">The sequence shown here is derived from an EMBL/GenBank/DDBJ whole genome shotgun (WGS) entry which is preliminary data.</text>
</comment>
<dbReference type="EC" id="2.7.11.1" evidence="1"/>
<evidence type="ECO:0000256" key="9">
    <source>
        <dbReference type="SAM" id="MobiDB-lite"/>
    </source>
</evidence>
<keyword evidence="2" id="KW-0723">Serine/threonine-protein kinase</keyword>
<evidence type="ECO:0000256" key="1">
    <source>
        <dbReference type="ARBA" id="ARBA00012513"/>
    </source>
</evidence>
<protein>
    <recommendedName>
        <fullName evidence="1">non-specific serine/threonine protein kinase</fullName>
        <ecNumber evidence="1">2.7.11.1</ecNumber>
    </recommendedName>
</protein>
<dbReference type="InterPro" id="IPR000719">
    <property type="entry name" value="Prot_kinase_dom"/>
</dbReference>
<dbReference type="CDD" id="cd13983">
    <property type="entry name" value="STKc_WNK"/>
    <property type="match status" value="1"/>
</dbReference>
<feature type="compositionally biased region" description="Low complexity" evidence="9">
    <location>
        <begin position="507"/>
        <end position="523"/>
    </location>
</feature>
<dbReference type="FunFam" id="1.10.510.10:FF:000046">
    <property type="entry name" value="probable serine/threonine-protein kinase WNK9"/>
    <property type="match status" value="1"/>
</dbReference>
<dbReference type="GO" id="GO:0005524">
    <property type="term" value="F:ATP binding"/>
    <property type="evidence" value="ECO:0007669"/>
    <property type="project" value="UniProtKB-KW"/>
</dbReference>
<name>A0AAN7QM54_9MYRT</name>
<dbReference type="Proteomes" id="UP001345219">
    <property type="component" value="Chromosome 24"/>
</dbReference>
<dbReference type="PROSITE" id="PS50011">
    <property type="entry name" value="PROTEIN_KINASE_DOM"/>
    <property type="match status" value="1"/>
</dbReference>
<dbReference type="InterPro" id="IPR011009">
    <property type="entry name" value="Kinase-like_dom_sf"/>
</dbReference>
<feature type="region of interest" description="Disordered" evidence="9">
    <location>
        <begin position="483"/>
        <end position="555"/>
    </location>
</feature>
<accession>A0AAN7QM54</accession>
<evidence type="ECO:0000256" key="6">
    <source>
        <dbReference type="ARBA" id="ARBA00022840"/>
    </source>
</evidence>
<dbReference type="Gene3D" id="3.30.200.20">
    <property type="entry name" value="Phosphorylase Kinase, domain 1"/>
    <property type="match status" value="1"/>
</dbReference>
<keyword evidence="4" id="KW-0547">Nucleotide-binding</keyword>
<dbReference type="Gene3D" id="1.10.510.10">
    <property type="entry name" value="Transferase(Phosphotransferase) domain 1"/>
    <property type="match status" value="1"/>
</dbReference>
<keyword evidence="12" id="KW-1185">Reference proteome</keyword>
<evidence type="ECO:0000256" key="8">
    <source>
        <dbReference type="ARBA" id="ARBA00048679"/>
    </source>
</evidence>
<comment type="catalytic activity">
    <reaction evidence="8">
        <text>L-seryl-[protein] + ATP = O-phospho-L-seryl-[protein] + ADP + H(+)</text>
        <dbReference type="Rhea" id="RHEA:17989"/>
        <dbReference type="Rhea" id="RHEA-COMP:9863"/>
        <dbReference type="Rhea" id="RHEA-COMP:11604"/>
        <dbReference type="ChEBI" id="CHEBI:15378"/>
        <dbReference type="ChEBI" id="CHEBI:29999"/>
        <dbReference type="ChEBI" id="CHEBI:30616"/>
        <dbReference type="ChEBI" id="CHEBI:83421"/>
        <dbReference type="ChEBI" id="CHEBI:456216"/>
        <dbReference type="EC" id="2.7.11.1"/>
    </reaction>
</comment>
<feature type="region of interest" description="Disordered" evidence="9">
    <location>
        <begin position="405"/>
        <end position="433"/>
    </location>
</feature>
<gene>
    <name evidence="11" type="ORF">SAY87_031803</name>
</gene>
<evidence type="ECO:0000259" key="10">
    <source>
        <dbReference type="PROSITE" id="PS50011"/>
    </source>
</evidence>
<keyword evidence="5" id="KW-0418">Kinase</keyword>
<dbReference type="InterPro" id="IPR050588">
    <property type="entry name" value="WNK_Ser-Thr_kinase"/>
</dbReference>
<comment type="catalytic activity">
    <reaction evidence="7">
        <text>L-threonyl-[protein] + ATP = O-phospho-L-threonyl-[protein] + ADP + H(+)</text>
        <dbReference type="Rhea" id="RHEA:46608"/>
        <dbReference type="Rhea" id="RHEA-COMP:11060"/>
        <dbReference type="Rhea" id="RHEA-COMP:11605"/>
        <dbReference type="ChEBI" id="CHEBI:15378"/>
        <dbReference type="ChEBI" id="CHEBI:30013"/>
        <dbReference type="ChEBI" id="CHEBI:30616"/>
        <dbReference type="ChEBI" id="CHEBI:61977"/>
        <dbReference type="ChEBI" id="CHEBI:456216"/>
        <dbReference type="EC" id="2.7.11.1"/>
    </reaction>
</comment>
<keyword evidence="6" id="KW-0067">ATP-binding</keyword>
<dbReference type="FunFam" id="3.30.200.20:FF:000075">
    <property type="entry name" value="Probable serine/threonine-protein kinase WNK1"/>
    <property type="match status" value="1"/>
</dbReference>
<evidence type="ECO:0000313" key="12">
    <source>
        <dbReference type="Proteomes" id="UP001345219"/>
    </source>
</evidence>
<dbReference type="Gene3D" id="3.10.20.90">
    <property type="entry name" value="Phosphatidylinositol 3-kinase Catalytic Subunit, Chain A, domain 1"/>
    <property type="match status" value="1"/>
</dbReference>
<dbReference type="SUPFAM" id="SSF56112">
    <property type="entry name" value="Protein kinase-like (PK-like)"/>
    <property type="match status" value="1"/>
</dbReference>
<dbReference type="InterPro" id="IPR008271">
    <property type="entry name" value="Ser/Thr_kinase_AS"/>
</dbReference>
<organism evidence="11 12">
    <name type="scientific">Trapa incisa</name>
    <dbReference type="NCBI Taxonomy" id="236973"/>
    <lineage>
        <taxon>Eukaryota</taxon>
        <taxon>Viridiplantae</taxon>
        <taxon>Streptophyta</taxon>
        <taxon>Embryophyta</taxon>
        <taxon>Tracheophyta</taxon>
        <taxon>Spermatophyta</taxon>
        <taxon>Magnoliopsida</taxon>
        <taxon>eudicotyledons</taxon>
        <taxon>Gunneridae</taxon>
        <taxon>Pentapetalae</taxon>
        <taxon>rosids</taxon>
        <taxon>malvids</taxon>
        <taxon>Myrtales</taxon>
        <taxon>Lythraceae</taxon>
        <taxon>Trapa</taxon>
    </lineage>
</organism>
<evidence type="ECO:0000256" key="5">
    <source>
        <dbReference type="ARBA" id="ARBA00022777"/>
    </source>
</evidence>
<proteinExistence type="predicted"/>
<feature type="domain" description="Protein kinase" evidence="10">
    <location>
        <begin position="30"/>
        <end position="288"/>
    </location>
</feature>
<dbReference type="GO" id="GO:0004674">
    <property type="term" value="F:protein serine/threonine kinase activity"/>
    <property type="evidence" value="ECO:0007669"/>
    <property type="project" value="UniProtKB-KW"/>
</dbReference>
<evidence type="ECO:0000256" key="4">
    <source>
        <dbReference type="ARBA" id="ARBA00022741"/>
    </source>
</evidence>
<dbReference type="SMART" id="SM00220">
    <property type="entry name" value="S_TKc"/>
    <property type="match status" value="1"/>
</dbReference>
<evidence type="ECO:0000256" key="7">
    <source>
        <dbReference type="ARBA" id="ARBA00047899"/>
    </source>
</evidence>
<reference evidence="11 12" key="1">
    <citation type="journal article" date="2023" name="Hortic Res">
        <title>Pangenome of water caltrop reveals structural variations and asymmetric subgenome divergence after allopolyploidization.</title>
        <authorList>
            <person name="Zhang X."/>
            <person name="Chen Y."/>
            <person name="Wang L."/>
            <person name="Yuan Y."/>
            <person name="Fang M."/>
            <person name="Shi L."/>
            <person name="Lu R."/>
            <person name="Comes H.P."/>
            <person name="Ma Y."/>
            <person name="Chen Y."/>
            <person name="Huang G."/>
            <person name="Zhou Y."/>
            <person name="Zheng Z."/>
            <person name="Qiu Y."/>
        </authorList>
    </citation>
    <scope>NUCLEOTIDE SEQUENCE [LARGE SCALE GENOMIC DNA]</scope>
    <source>
        <tissue evidence="11">Roots</tissue>
    </source>
</reference>
<dbReference type="EMBL" id="JAXIOK010000005">
    <property type="protein sequence ID" value="KAK4771271.1"/>
    <property type="molecule type" value="Genomic_DNA"/>
</dbReference>
<feature type="compositionally biased region" description="Low complexity" evidence="9">
    <location>
        <begin position="537"/>
        <end position="552"/>
    </location>
</feature>
<dbReference type="PANTHER" id="PTHR13902">
    <property type="entry name" value="SERINE/THREONINE-PROTEIN KINASE WNK WITH NO LYSINE -RELATED"/>
    <property type="match status" value="1"/>
</dbReference>
<dbReference type="PROSITE" id="PS00108">
    <property type="entry name" value="PROTEIN_KINASE_ST"/>
    <property type="match status" value="1"/>
</dbReference>
<evidence type="ECO:0000313" key="11">
    <source>
        <dbReference type="EMBL" id="KAK4771271.1"/>
    </source>
</evidence>
<dbReference type="Pfam" id="PF00069">
    <property type="entry name" value="Pkinase"/>
    <property type="match status" value="1"/>
</dbReference>
<evidence type="ECO:0000256" key="2">
    <source>
        <dbReference type="ARBA" id="ARBA00022527"/>
    </source>
</evidence>
<keyword evidence="3" id="KW-0808">Transferase</keyword>
<feature type="region of interest" description="Disordered" evidence="9">
    <location>
        <begin position="1"/>
        <end position="25"/>
    </location>
</feature>
<sequence>MQSSRSRGGCPGGGKSSPEYVETDPSGRYGRFKEVLGKGAMKTVYKAFDEATGMEVAWNQVKLNDVFHSPVELQRLYSEVHLLRDLDHPSIMKFHSSWANPDRRTFNFISELFTSGTLREYRKKYPRVSIGAVKNWARQILEGLAYLHSHDPPVIHRDLKCDNIFVNGHLGQIKIGDLGLAAILNNSKHAHSVIGTPEFMAPELYEEEYTELVDIYSFGMCLLEILTSDYPYSECTNPAQIYKKVTSGKLPEAFYRIPDVEAREFVGRCLATASKRLPAKELLLDPFLGSDDGEKMTPARTVSSPILGPRWASTDANVLPMVPESTRNTEMTITGTVNSEDGTIYLKVQISDRDDGHARNIFFSFDIANDTSISVATEMVKELEITEWDAMEIAEMIEEEIGSLDPTWKGQSLPHDGYNRQESFNCEEDDDDDSSFHGIADLRDVISISTIQSWLHEDTRINDETASLSSMASFKYSNFNYSSGNESDDSDLISPRRRDSRAHCSSRSHQTTNPSSSSSSSASRFCPKEIRQTMYLPQQNPGPSSANSPSAGARYSYSSDELREVPRIRSLLDIRSQLLQKSLLEEVSRGRIFMNTVGAVENIGFQEPCRPSRSSLDKDRRQFRR</sequence>
<dbReference type="AlphaFoldDB" id="A0AAN7QM54"/>
<evidence type="ECO:0000256" key="3">
    <source>
        <dbReference type="ARBA" id="ARBA00022679"/>
    </source>
</evidence>